<evidence type="ECO:0000313" key="2">
    <source>
        <dbReference type="Proteomes" id="UP000800038"/>
    </source>
</evidence>
<protein>
    <submittedName>
        <fullName evidence="1">Uncharacterized protein</fullName>
    </submittedName>
</protein>
<evidence type="ECO:0000313" key="1">
    <source>
        <dbReference type="EMBL" id="KAF1943032.1"/>
    </source>
</evidence>
<gene>
    <name evidence="1" type="ORF">EJ02DRAFT_152198</name>
</gene>
<dbReference type="EMBL" id="ML976029">
    <property type="protein sequence ID" value="KAF1943032.1"/>
    <property type="molecule type" value="Genomic_DNA"/>
</dbReference>
<name>A0A6A5STS9_9PLEO</name>
<accession>A0A6A5STS9</accession>
<organism evidence="1 2">
    <name type="scientific">Clathrospora elynae</name>
    <dbReference type="NCBI Taxonomy" id="706981"/>
    <lineage>
        <taxon>Eukaryota</taxon>
        <taxon>Fungi</taxon>
        <taxon>Dikarya</taxon>
        <taxon>Ascomycota</taxon>
        <taxon>Pezizomycotina</taxon>
        <taxon>Dothideomycetes</taxon>
        <taxon>Pleosporomycetidae</taxon>
        <taxon>Pleosporales</taxon>
        <taxon>Diademaceae</taxon>
        <taxon>Clathrospora</taxon>
    </lineage>
</organism>
<proteinExistence type="predicted"/>
<reference evidence="1" key="1">
    <citation type="journal article" date="2020" name="Stud. Mycol.">
        <title>101 Dothideomycetes genomes: a test case for predicting lifestyles and emergence of pathogens.</title>
        <authorList>
            <person name="Haridas S."/>
            <person name="Albert R."/>
            <person name="Binder M."/>
            <person name="Bloem J."/>
            <person name="Labutti K."/>
            <person name="Salamov A."/>
            <person name="Andreopoulos B."/>
            <person name="Baker S."/>
            <person name="Barry K."/>
            <person name="Bills G."/>
            <person name="Bluhm B."/>
            <person name="Cannon C."/>
            <person name="Castanera R."/>
            <person name="Culley D."/>
            <person name="Daum C."/>
            <person name="Ezra D."/>
            <person name="Gonzalez J."/>
            <person name="Henrissat B."/>
            <person name="Kuo A."/>
            <person name="Liang C."/>
            <person name="Lipzen A."/>
            <person name="Lutzoni F."/>
            <person name="Magnuson J."/>
            <person name="Mondo S."/>
            <person name="Nolan M."/>
            <person name="Ohm R."/>
            <person name="Pangilinan J."/>
            <person name="Park H.-J."/>
            <person name="Ramirez L."/>
            <person name="Alfaro M."/>
            <person name="Sun H."/>
            <person name="Tritt A."/>
            <person name="Yoshinaga Y."/>
            <person name="Zwiers L.-H."/>
            <person name="Turgeon B."/>
            <person name="Goodwin S."/>
            <person name="Spatafora J."/>
            <person name="Crous P."/>
            <person name="Grigoriev I."/>
        </authorList>
    </citation>
    <scope>NUCLEOTIDE SEQUENCE</scope>
    <source>
        <strain evidence="1">CBS 161.51</strain>
    </source>
</reference>
<dbReference type="Proteomes" id="UP000800038">
    <property type="component" value="Unassembled WGS sequence"/>
</dbReference>
<dbReference type="AlphaFoldDB" id="A0A6A5STS9"/>
<sequence length="184" mass="21091">MHKMVTMLAYWSEHKVFELLDEPASRTNRCTAILKLHPTVRLWTRLTSTGIRYATLESTSPWLSKYYFHVVTEVIHTASVTSSVELVGCNLPRAMATSFTNQQCARFTKSSSAAFYLAYVIVRHHVKIGRPSPYGRRLRARCTTIQHHKRTPCIWPQISSTNNDKKMMIERGLQDNIPLNRAGV</sequence>
<keyword evidence="2" id="KW-1185">Reference proteome</keyword>